<dbReference type="AlphaFoldDB" id="A0A7S3AZK6"/>
<gene>
    <name evidence="1" type="ORF">HERI1096_LOCUS21066</name>
</gene>
<dbReference type="EMBL" id="HBHX01037847">
    <property type="protein sequence ID" value="CAE0120365.1"/>
    <property type="molecule type" value="Transcribed_RNA"/>
</dbReference>
<organism evidence="1">
    <name type="scientific">Haptolina ericina</name>
    <dbReference type="NCBI Taxonomy" id="156174"/>
    <lineage>
        <taxon>Eukaryota</taxon>
        <taxon>Haptista</taxon>
        <taxon>Haptophyta</taxon>
        <taxon>Prymnesiophyceae</taxon>
        <taxon>Prymnesiales</taxon>
        <taxon>Prymnesiaceae</taxon>
        <taxon>Haptolina</taxon>
    </lineage>
</organism>
<evidence type="ECO:0000313" key="1">
    <source>
        <dbReference type="EMBL" id="CAE0120365.1"/>
    </source>
</evidence>
<name>A0A7S3AZK6_9EUKA</name>
<protein>
    <submittedName>
        <fullName evidence="1">Uncharacterized protein</fullName>
    </submittedName>
</protein>
<accession>A0A7S3AZK6</accession>
<proteinExistence type="predicted"/>
<reference evidence="1" key="1">
    <citation type="submission" date="2021-01" db="EMBL/GenBank/DDBJ databases">
        <authorList>
            <person name="Corre E."/>
            <person name="Pelletier E."/>
            <person name="Niang G."/>
            <person name="Scheremetjew M."/>
            <person name="Finn R."/>
            <person name="Kale V."/>
            <person name="Holt S."/>
            <person name="Cochrane G."/>
            <person name="Meng A."/>
            <person name="Brown T."/>
            <person name="Cohen L."/>
        </authorList>
    </citation>
    <scope>NUCLEOTIDE SEQUENCE</scope>
    <source>
        <strain evidence="1">CCMP281</strain>
    </source>
</reference>
<sequence length="121" mass="12877">MASDVIYSFTHVAQLPVVIARRLAPGGRLCMMVPVRDQGHTASFLRGLASHGLGVGVERVDAEWTARVIAVQAPEWKASIAAKASTPRTPEAVSDTLKLTEGEVLFVQARAPPAHTSQPVP</sequence>